<dbReference type="Pfam" id="PF13865">
    <property type="entry name" value="FoP_duplication"/>
    <property type="match status" value="1"/>
</dbReference>
<reference evidence="4 5" key="1">
    <citation type="submission" date="2024-04" db="EMBL/GenBank/DDBJ databases">
        <authorList>
            <consortium name="Genoscope - CEA"/>
            <person name="William W."/>
        </authorList>
    </citation>
    <scope>NUCLEOTIDE SEQUENCE [LARGE SCALE GENOMIC DNA]</scope>
</reference>
<feature type="compositionally biased region" description="Polar residues" evidence="2">
    <location>
        <begin position="124"/>
        <end position="138"/>
    </location>
</feature>
<dbReference type="InterPro" id="IPR025715">
    <property type="entry name" value="FoP_C"/>
</dbReference>
<dbReference type="PANTHER" id="PTHR48426:SF1">
    <property type="entry name" value="CHROMATIN TARGET OF PRMT1 PROTEIN"/>
    <property type="match status" value="1"/>
</dbReference>
<dbReference type="GO" id="GO:0003723">
    <property type="term" value="F:RNA binding"/>
    <property type="evidence" value="ECO:0007669"/>
    <property type="project" value="UniProtKB-KW"/>
</dbReference>
<proteinExistence type="predicted"/>
<feature type="domain" description="Chromatin target of PRMT1 protein C-terminal" evidence="3">
    <location>
        <begin position="178"/>
        <end position="265"/>
    </location>
</feature>
<feature type="compositionally biased region" description="Polar residues" evidence="2">
    <location>
        <begin position="89"/>
        <end position="99"/>
    </location>
</feature>
<feature type="compositionally biased region" description="Basic and acidic residues" evidence="2">
    <location>
        <begin position="244"/>
        <end position="254"/>
    </location>
</feature>
<organism evidence="4 5">
    <name type="scientific">Lymnaea stagnalis</name>
    <name type="common">Great pond snail</name>
    <name type="synonym">Helix stagnalis</name>
    <dbReference type="NCBI Taxonomy" id="6523"/>
    <lineage>
        <taxon>Eukaryota</taxon>
        <taxon>Metazoa</taxon>
        <taxon>Spiralia</taxon>
        <taxon>Lophotrochozoa</taxon>
        <taxon>Mollusca</taxon>
        <taxon>Gastropoda</taxon>
        <taxon>Heterobranchia</taxon>
        <taxon>Euthyneura</taxon>
        <taxon>Panpulmonata</taxon>
        <taxon>Hygrophila</taxon>
        <taxon>Lymnaeoidea</taxon>
        <taxon>Lymnaeidae</taxon>
        <taxon>Lymnaea</taxon>
    </lineage>
</organism>
<evidence type="ECO:0000256" key="2">
    <source>
        <dbReference type="SAM" id="MobiDB-lite"/>
    </source>
</evidence>
<evidence type="ECO:0000313" key="5">
    <source>
        <dbReference type="Proteomes" id="UP001497497"/>
    </source>
</evidence>
<gene>
    <name evidence="4" type="ORF">GSLYS_00007110001</name>
</gene>
<keyword evidence="1" id="KW-0694">RNA-binding</keyword>
<dbReference type="InterPro" id="IPR052656">
    <property type="entry name" value="CTOP_PRMT1"/>
</dbReference>
<feature type="region of interest" description="Disordered" evidence="2">
    <location>
        <begin position="54"/>
        <end position="265"/>
    </location>
</feature>
<dbReference type="AlphaFoldDB" id="A0AAV2HGM7"/>
<feature type="compositionally biased region" description="Polar residues" evidence="2">
    <location>
        <begin position="54"/>
        <end position="68"/>
    </location>
</feature>
<dbReference type="Proteomes" id="UP001497497">
    <property type="component" value="Unassembled WGS sequence"/>
</dbReference>
<name>A0AAV2HGM7_LYMST</name>
<sequence>MTTVPTKIVLKSTTRMSLNDRFSSIAPSIQNIRANIAAEQQVSAANRRLAQQLANRPGIQSSSSDLYFQQQRGGRQGNVNAAMKKKSLQQRLGKSNVKNRLSLPGGQQIRGRGRGRGRGAAIASPNQGTGENLYFTNKSRGRGTFSPRGTRGNRGTFRGRGRGGYNRFDENIRGGDNRRRGGRGRGGPDRFTGQALQNRRGGARGSPRGARRGARGQGRGGRGGRGRGGNNVSVQDLDNQLDEYMSKSRSHLDTELDTYMAESNN</sequence>
<dbReference type="EMBL" id="CAXITT010000133">
    <property type="protein sequence ID" value="CAL1533092.1"/>
    <property type="molecule type" value="Genomic_DNA"/>
</dbReference>
<evidence type="ECO:0000256" key="1">
    <source>
        <dbReference type="ARBA" id="ARBA00022884"/>
    </source>
</evidence>
<dbReference type="SMART" id="SM01218">
    <property type="entry name" value="FoP_duplication"/>
    <property type="match status" value="1"/>
</dbReference>
<feature type="compositionally biased region" description="Gly residues" evidence="2">
    <location>
        <begin position="215"/>
        <end position="229"/>
    </location>
</feature>
<evidence type="ECO:0000313" key="4">
    <source>
        <dbReference type="EMBL" id="CAL1533092.1"/>
    </source>
</evidence>
<keyword evidence="5" id="KW-1185">Reference proteome</keyword>
<protein>
    <recommendedName>
        <fullName evidence="3">Chromatin target of PRMT1 protein C-terminal domain-containing protein</fullName>
    </recommendedName>
</protein>
<dbReference type="PANTHER" id="PTHR48426">
    <property type="entry name" value="CHROMATIN TARGET OF PRMT1 PROTEIN"/>
    <property type="match status" value="1"/>
</dbReference>
<comment type="caution">
    <text evidence="4">The sequence shown here is derived from an EMBL/GenBank/DDBJ whole genome shotgun (WGS) entry which is preliminary data.</text>
</comment>
<feature type="compositionally biased region" description="Basic and acidic residues" evidence="2">
    <location>
        <begin position="167"/>
        <end position="179"/>
    </location>
</feature>
<accession>A0AAV2HGM7</accession>
<evidence type="ECO:0000259" key="3">
    <source>
        <dbReference type="SMART" id="SM01218"/>
    </source>
</evidence>